<proteinExistence type="predicted"/>
<dbReference type="InterPro" id="IPR057696">
    <property type="entry name" value="DUF7936"/>
</dbReference>
<organism evidence="2 3">
    <name type="scientific">Polynucleobacter asymbioticus</name>
    <dbReference type="NCBI Taxonomy" id="576611"/>
    <lineage>
        <taxon>Bacteria</taxon>
        <taxon>Pseudomonadati</taxon>
        <taxon>Pseudomonadota</taxon>
        <taxon>Betaproteobacteria</taxon>
        <taxon>Burkholderiales</taxon>
        <taxon>Burkholderiaceae</taxon>
        <taxon>Polynucleobacter</taxon>
    </lineage>
</organism>
<reference evidence="2" key="1">
    <citation type="journal article" date="2017" name="Appl. Environ. Microbiol.">
        <title>Microdiversification of a pelagic Polynucleobacter species is mainly driven by acquisition of genomic islands from a partially interspecific gene pool.</title>
        <authorList>
            <person name="Hoetzinger M."/>
            <person name="Hahn M.W."/>
            <person name="Jezberova J."/>
            <person name="Schmidt J."/>
            <person name="Koll U."/>
        </authorList>
    </citation>
    <scope>NUCLEOTIDE SEQUENCE</scope>
    <source>
        <strain evidence="2">MWH-RechtKol4</strain>
    </source>
</reference>
<dbReference type="RefSeq" id="WP_071540130.1">
    <property type="nucleotide sequence ID" value="NZ_CP015017.1"/>
</dbReference>
<evidence type="ECO:0000259" key="1">
    <source>
        <dbReference type="Pfam" id="PF25590"/>
    </source>
</evidence>
<evidence type="ECO:0000313" key="3">
    <source>
        <dbReference type="Proteomes" id="UP000182060"/>
    </source>
</evidence>
<gene>
    <name evidence="2" type="ORF">AOC25_06710</name>
</gene>
<dbReference type="Pfam" id="PF25590">
    <property type="entry name" value="DUF7936"/>
    <property type="match status" value="1"/>
</dbReference>
<sequence>MITWTITSMESQPTTGIVVSANWLCAGEENGFTASLSGTCVFPIPEGGYVPYEQLTKDQVLQWVWTDGGVDQITTEASVNNALQAQVNPPVVQQPLPWESA</sequence>
<dbReference type="AlphaFoldDB" id="A0AAC9IY46"/>
<protein>
    <recommendedName>
        <fullName evidence="1">DUF7936 domain-containing protein</fullName>
    </recommendedName>
</protein>
<dbReference type="EMBL" id="CP015017">
    <property type="protein sequence ID" value="APC01322.1"/>
    <property type="molecule type" value="Genomic_DNA"/>
</dbReference>
<name>A0AAC9IY46_9BURK</name>
<dbReference type="Proteomes" id="UP000182060">
    <property type="component" value="Chromosome"/>
</dbReference>
<feature type="domain" description="DUF7936" evidence="1">
    <location>
        <begin position="2"/>
        <end position="98"/>
    </location>
</feature>
<evidence type="ECO:0000313" key="2">
    <source>
        <dbReference type="EMBL" id="APC01322.1"/>
    </source>
</evidence>
<accession>A0AAC9IY46</accession>